<dbReference type="CDD" id="cd03784">
    <property type="entry name" value="GT1_Gtf-like"/>
    <property type="match status" value="1"/>
</dbReference>
<keyword evidence="2 4" id="KW-0808">Transferase</keyword>
<evidence type="ECO:0000256" key="3">
    <source>
        <dbReference type="SAM" id="Phobius"/>
    </source>
</evidence>
<feature type="transmembrane region" description="Helical" evidence="3">
    <location>
        <begin position="529"/>
        <end position="554"/>
    </location>
</feature>
<dbReference type="GO" id="GO:0008194">
    <property type="term" value="F:UDP-glycosyltransferase activity"/>
    <property type="evidence" value="ECO:0007669"/>
    <property type="project" value="InterPro"/>
</dbReference>
<dbReference type="AlphaFoldDB" id="A0AAN6VEF6"/>
<proteinExistence type="predicted"/>
<dbReference type="SUPFAM" id="SSF53756">
    <property type="entry name" value="UDP-Glycosyltransferase/glycogen phosphorylase"/>
    <property type="match status" value="1"/>
</dbReference>
<reference evidence="4" key="1">
    <citation type="journal article" date="2023" name="Mol. Phylogenet. Evol.">
        <title>Genome-scale phylogeny and comparative genomics of the fungal order Sordariales.</title>
        <authorList>
            <person name="Hensen N."/>
            <person name="Bonometti L."/>
            <person name="Westerberg I."/>
            <person name="Brannstrom I.O."/>
            <person name="Guillou S."/>
            <person name="Cros-Aarteil S."/>
            <person name="Calhoun S."/>
            <person name="Haridas S."/>
            <person name="Kuo A."/>
            <person name="Mondo S."/>
            <person name="Pangilinan J."/>
            <person name="Riley R."/>
            <person name="LaButti K."/>
            <person name="Andreopoulos B."/>
            <person name="Lipzen A."/>
            <person name="Chen C."/>
            <person name="Yan M."/>
            <person name="Daum C."/>
            <person name="Ng V."/>
            <person name="Clum A."/>
            <person name="Steindorff A."/>
            <person name="Ohm R.A."/>
            <person name="Martin F."/>
            <person name="Silar P."/>
            <person name="Natvig D.O."/>
            <person name="Lalanne C."/>
            <person name="Gautier V."/>
            <person name="Ament-Velasquez S.L."/>
            <person name="Kruys A."/>
            <person name="Hutchinson M.I."/>
            <person name="Powell A.J."/>
            <person name="Barry K."/>
            <person name="Miller A.N."/>
            <person name="Grigoriev I.V."/>
            <person name="Debuchy R."/>
            <person name="Gladieux P."/>
            <person name="Hiltunen Thoren M."/>
            <person name="Johannesson H."/>
        </authorList>
    </citation>
    <scope>NUCLEOTIDE SEQUENCE</scope>
    <source>
        <strain evidence="4">CBS 538.74</strain>
    </source>
</reference>
<keyword evidence="3" id="KW-1133">Transmembrane helix</keyword>
<evidence type="ECO:0000256" key="1">
    <source>
        <dbReference type="ARBA" id="ARBA00022676"/>
    </source>
</evidence>
<dbReference type="Pfam" id="PF00201">
    <property type="entry name" value="UDPGT"/>
    <property type="match status" value="1"/>
</dbReference>
<keyword evidence="3" id="KW-0472">Membrane</keyword>
<dbReference type="EMBL" id="MU857144">
    <property type="protein sequence ID" value="KAK4149584.1"/>
    <property type="molecule type" value="Genomic_DNA"/>
</dbReference>
<keyword evidence="3" id="KW-0812">Transmembrane</keyword>
<name>A0AAN6VEF6_9PEZI</name>
<dbReference type="InterPro" id="IPR050271">
    <property type="entry name" value="UDP-glycosyltransferase"/>
</dbReference>
<dbReference type="Proteomes" id="UP001302745">
    <property type="component" value="Unassembled WGS sequence"/>
</dbReference>
<organism evidence="4 5">
    <name type="scientific">Chaetomidium leptoderma</name>
    <dbReference type="NCBI Taxonomy" id="669021"/>
    <lineage>
        <taxon>Eukaryota</taxon>
        <taxon>Fungi</taxon>
        <taxon>Dikarya</taxon>
        <taxon>Ascomycota</taxon>
        <taxon>Pezizomycotina</taxon>
        <taxon>Sordariomycetes</taxon>
        <taxon>Sordariomycetidae</taxon>
        <taxon>Sordariales</taxon>
        <taxon>Chaetomiaceae</taxon>
        <taxon>Chaetomidium</taxon>
    </lineage>
</organism>
<accession>A0AAN6VEF6</accession>
<dbReference type="PANTHER" id="PTHR48043">
    <property type="entry name" value="EG:EG0003.4 PROTEIN-RELATED"/>
    <property type="match status" value="1"/>
</dbReference>
<dbReference type="PANTHER" id="PTHR48043:SF145">
    <property type="entry name" value="FI06409P-RELATED"/>
    <property type="match status" value="1"/>
</dbReference>
<dbReference type="Gene3D" id="3.40.50.2000">
    <property type="entry name" value="Glycogen Phosphorylase B"/>
    <property type="match status" value="2"/>
</dbReference>
<reference evidence="4" key="2">
    <citation type="submission" date="2023-05" db="EMBL/GenBank/DDBJ databases">
        <authorList>
            <consortium name="Lawrence Berkeley National Laboratory"/>
            <person name="Steindorff A."/>
            <person name="Hensen N."/>
            <person name="Bonometti L."/>
            <person name="Westerberg I."/>
            <person name="Brannstrom I.O."/>
            <person name="Guillou S."/>
            <person name="Cros-Aarteil S."/>
            <person name="Calhoun S."/>
            <person name="Haridas S."/>
            <person name="Kuo A."/>
            <person name="Mondo S."/>
            <person name="Pangilinan J."/>
            <person name="Riley R."/>
            <person name="Labutti K."/>
            <person name="Andreopoulos B."/>
            <person name="Lipzen A."/>
            <person name="Chen C."/>
            <person name="Yanf M."/>
            <person name="Daum C."/>
            <person name="Ng V."/>
            <person name="Clum A."/>
            <person name="Ohm R."/>
            <person name="Martin F."/>
            <person name="Silar P."/>
            <person name="Natvig D."/>
            <person name="Lalanne C."/>
            <person name="Gautier V."/>
            <person name="Ament-Velasquez S.L."/>
            <person name="Kruys A."/>
            <person name="Hutchinson M.I."/>
            <person name="Powell A.J."/>
            <person name="Barry K."/>
            <person name="Miller A.N."/>
            <person name="Grigoriev I.V."/>
            <person name="Debuchy R."/>
            <person name="Gladieux P."/>
            <person name="Thoren M.H."/>
            <person name="Johannesson H."/>
        </authorList>
    </citation>
    <scope>NUCLEOTIDE SEQUENCE</scope>
    <source>
        <strain evidence="4">CBS 538.74</strain>
    </source>
</reference>
<protein>
    <submittedName>
        <fullName evidence="4">UDP-glucosyl transferase family protein</fullName>
    </submittedName>
</protein>
<evidence type="ECO:0000313" key="5">
    <source>
        <dbReference type="Proteomes" id="UP001302745"/>
    </source>
</evidence>
<comment type="caution">
    <text evidence="4">The sequence shown here is derived from an EMBL/GenBank/DDBJ whole genome shotgun (WGS) entry which is preliminary data.</text>
</comment>
<evidence type="ECO:0000313" key="4">
    <source>
        <dbReference type="EMBL" id="KAK4149584.1"/>
    </source>
</evidence>
<keyword evidence="1" id="KW-0328">Glycosyltransferase</keyword>
<dbReference type="InterPro" id="IPR002213">
    <property type="entry name" value="UDP_glucos_trans"/>
</dbReference>
<gene>
    <name evidence="4" type="ORF">C8A00DRAFT_46824</name>
</gene>
<sequence length="555" mass="60657">MAASSSSPSPPDSRRILVVVTAGGHTNAAPVLEIAKILASRGYTIDFATLSGREHWVKDCPFVSGFHVIGPSVPPDVEEANYIRMSSWTTDLMSNWGAVMDTRIFLESSWPDAYRGLSKLVQDPATRPDFILADYWVDAARDMSAEHDIPLAMHWPQMPTAMLPAPYIPGTPGLQIEILTSEFATMWQRLRSAVAIYTSLPHYLRYLGWRQKMRSAAGARRRLPTLIKPDYLCLVNSFFGLEAAKDLPPNVAAIGPVLSDRAAALDKRYEQFLGGRRRVLYVSFGTHVLLAASVMNRVLAGVLDALRSEAIDGIIWAIRPMARNQLDQTTEMVVPANGGARKSDISVTVASLLANSHPSVLFVEHAPQPALLGDDRIVVFLSHAGPASVNEALHAGVPLVTVAVYFDQLQNAMRLRDAGVAVALDKDALSAEQIKAAIEHIADDGARYGPMAACSARMRRIAQIAARRKHLAADLIEEVLVDWEGRREESAASLRFVSGTAGRPTRPRGMHLQTADTRMPAWKARNWDLWAVGLAATSCLLGLFVALPVVLSLWL</sequence>
<evidence type="ECO:0000256" key="2">
    <source>
        <dbReference type="ARBA" id="ARBA00022679"/>
    </source>
</evidence>
<keyword evidence="5" id="KW-1185">Reference proteome</keyword>